<keyword evidence="3 7" id="KW-0862">Zinc</keyword>
<dbReference type="Proteomes" id="UP000245207">
    <property type="component" value="Unassembled WGS sequence"/>
</dbReference>
<dbReference type="Pfam" id="PF00076">
    <property type="entry name" value="RRM_1"/>
    <property type="match status" value="1"/>
</dbReference>
<feature type="zinc finger region" description="C3H1-type" evidence="7">
    <location>
        <begin position="254"/>
        <end position="282"/>
    </location>
</feature>
<feature type="domain" description="C3H1-type" evidence="10">
    <location>
        <begin position="71"/>
        <end position="98"/>
    </location>
</feature>
<evidence type="ECO:0000259" key="10">
    <source>
        <dbReference type="PROSITE" id="PS50103"/>
    </source>
</evidence>
<dbReference type="PROSITE" id="PS50103">
    <property type="entry name" value="ZF_C3H1"/>
    <property type="match status" value="2"/>
</dbReference>
<dbReference type="GO" id="GO:0008270">
    <property type="term" value="F:zinc ion binding"/>
    <property type="evidence" value="ECO:0007669"/>
    <property type="project" value="UniProtKB-KW"/>
</dbReference>
<evidence type="ECO:0000256" key="4">
    <source>
        <dbReference type="ARBA" id="ARBA00022884"/>
    </source>
</evidence>
<keyword evidence="13" id="KW-1185">Reference proteome</keyword>
<evidence type="ECO:0000256" key="3">
    <source>
        <dbReference type="ARBA" id="ARBA00022833"/>
    </source>
</evidence>
<dbReference type="STRING" id="35608.A0A2U1KAF2"/>
<evidence type="ECO:0000256" key="8">
    <source>
        <dbReference type="SAM" id="MobiDB-lite"/>
    </source>
</evidence>
<evidence type="ECO:0000259" key="9">
    <source>
        <dbReference type="PROSITE" id="PS50102"/>
    </source>
</evidence>
<evidence type="ECO:0000256" key="1">
    <source>
        <dbReference type="ARBA" id="ARBA00022723"/>
    </source>
</evidence>
<sequence>MFTPFFPRDPHGQSLMVYPSSFPENYHFRNQPHFLSLDDQIEHSNESNFSNYYHEPTLSPRINRRSPSLPEFPIKICHYFLKGCCRHGNSCRYSHGNPIPEIFSPYSPNSYEGENIFLLGSLENLEMELIELLNSRRGFPVSIASLPMLYYEKFGKTLQAEGYLTESQRQGKAGYSLTKLLARLKRITLIDRPHGQHSVILADEIAKYMDYNGDRNEQGGIVAGSRQIYLTFPAESTFTEQDVSNYFKKFGPVQDVRIPCQQKRMFGCCRHGNSCRYSHGNPIPEIFSPFSPNSYEGENVFLLGSLENLEMELIELLNSRRGFPVSIASLPMLYYEKFGKTLQAEGYLTESQRQGKAGYSLTKLLARLKRITLIDRPHGQHSVILADEIAKYMDYNGDRNEQGGIVAGSRQIYLTFPAESTFTEQDVSNYFKKFGPVQDVRIPCQQKRMFGFVTFAFVETVRNILNKGNPHFICSARVLVKPYREKSRDDRKIVDKFRHTMYYGAHSIDSESELQSMSRICDNSTSPKKKLLIEEQLACCGYSLEELQLSEGNTGQMDYSSTEQFGHLSDALNNGSASDKRFRQISTKYTNQDSEGMNLPDSPFASPLANGISTAT</sequence>
<proteinExistence type="predicted"/>
<dbReference type="FunFam" id="3.30.70.330:FF:000678">
    <property type="entry name" value="zinc finger CCCH domain-containing protein 53-like isoform X2"/>
    <property type="match status" value="1"/>
</dbReference>
<evidence type="ECO:0000313" key="13">
    <source>
        <dbReference type="Proteomes" id="UP000245207"/>
    </source>
</evidence>
<evidence type="ECO:0000259" key="11">
    <source>
        <dbReference type="PROSITE" id="PS51644"/>
    </source>
</evidence>
<dbReference type="PANTHER" id="PTHR24009">
    <property type="entry name" value="RNA-BINDING (RRM/RBD/RNP MOTIFS)"/>
    <property type="match status" value="1"/>
</dbReference>
<dbReference type="InterPro" id="IPR034365">
    <property type="entry name" value="AtC3H46-like_RRM"/>
</dbReference>
<dbReference type="SUPFAM" id="SSF54928">
    <property type="entry name" value="RNA-binding domain, RBD"/>
    <property type="match status" value="1"/>
</dbReference>
<dbReference type="InterPro" id="IPR036855">
    <property type="entry name" value="Znf_CCCH_sf"/>
</dbReference>
<name>A0A2U1KAF2_ARTAN</name>
<dbReference type="InterPro" id="IPR025605">
    <property type="entry name" value="OST-HTH/LOTUS_dom"/>
</dbReference>
<comment type="caution">
    <text evidence="12">The sequence shown here is derived from an EMBL/GenBank/DDBJ whole genome shotgun (WGS) entry which is preliminary data.</text>
</comment>
<accession>A0A2U1KAF2</accession>
<dbReference type="GO" id="GO:0003723">
    <property type="term" value="F:RNA binding"/>
    <property type="evidence" value="ECO:0007669"/>
    <property type="project" value="UniProtKB-UniRule"/>
</dbReference>
<keyword evidence="1 7" id="KW-0479">Metal-binding</keyword>
<dbReference type="SMART" id="SM00360">
    <property type="entry name" value="RRM"/>
    <property type="match status" value="1"/>
</dbReference>
<dbReference type="SUPFAM" id="SSF90229">
    <property type="entry name" value="CCCH zinc finger"/>
    <property type="match status" value="1"/>
</dbReference>
<evidence type="ECO:0000256" key="7">
    <source>
        <dbReference type="PROSITE-ProRule" id="PRU00723"/>
    </source>
</evidence>
<dbReference type="InterPro" id="IPR000571">
    <property type="entry name" value="Znf_CCCH"/>
</dbReference>
<protein>
    <submittedName>
        <fullName evidence="12">Zinc finger CCCH domain-containing protein 18</fullName>
    </submittedName>
</protein>
<feature type="zinc finger region" description="C3H1-type" evidence="7">
    <location>
        <begin position="71"/>
        <end position="98"/>
    </location>
</feature>
<feature type="domain" description="RRM" evidence="9">
    <location>
        <begin position="410"/>
        <end position="485"/>
    </location>
</feature>
<dbReference type="SMART" id="SM00356">
    <property type="entry name" value="ZnF_C3H1"/>
    <property type="match status" value="2"/>
</dbReference>
<dbReference type="GO" id="GO:0003677">
    <property type="term" value="F:DNA binding"/>
    <property type="evidence" value="ECO:0007669"/>
    <property type="project" value="UniProtKB-KW"/>
</dbReference>
<feature type="domain" description="HTH OST-type" evidence="11">
    <location>
        <begin position="121"/>
        <end position="203"/>
    </location>
</feature>
<dbReference type="PROSITE" id="PS51644">
    <property type="entry name" value="HTH_OST"/>
    <property type="match status" value="2"/>
</dbReference>
<dbReference type="InterPro" id="IPR012677">
    <property type="entry name" value="Nucleotide-bd_a/b_plait_sf"/>
</dbReference>
<feature type="domain" description="C3H1-type" evidence="10">
    <location>
        <begin position="254"/>
        <end position="282"/>
    </location>
</feature>
<keyword evidence="5" id="KW-0238">DNA-binding</keyword>
<reference evidence="12 13" key="1">
    <citation type="journal article" date="2018" name="Mol. Plant">
        <title>The genome of Artemisia annua provides insight into the evolution of Asteraceae family and artemisinin biosynthesis.</title>
        <authorList>
            <person name="Shen Q."/>
            <person name="Zhang L."/>
            <person name="Liao Z."/>
            <person name="Wang S."/>
            <person name="Yan T."/>
            <person name="Shi P."/>
            <person name="Liu M."/>
            <person name="Fu X."/>
            <person name="Pan Q."/>
            <person name="Wang Y."/>
            <person name="Lv Z."/>
            <person name="Lu X."/>
            <person name="Zhang F."/>
            <person name="Jiang W."/>
            <person name="Ma Y."/>
            <person name="Chen M."/>
            <person name="Hao X."/>
            <person name="Li L."/>
            <person name="Tang Y."/>
            <person name="Lv G."/>
            <person name="Zhou Y."/>
            <person name="Sun X."/>
            <person name="Brodelius P.E."/>
            <person name="Rose J.K.C."/>
            <person name="Tang K."/>
        </authorList>
    </citation>
    <scope>NUCLEOTIDE SEQUENCE [LARGE SCALE GENOMIC DNA]</scope>
    <source>
        <strain evidence="13">cv. Huhao1</strain>
        <tissue evidence="12">Leaf</tissue>
    </source>
</reference>
<keyword evidence="4 6" id="KW-0694">RNA-binding</keyword>
<evidence type="ECO:0000256" key="2">
    <source>
        <dbReference type="ARBA" id="ARBA00022771"/>
    </source>
</evidence>
<dbReference type="PROSITE" id="PS50102">
    <property type="entry name" value="RRM"/>
    <property type="match status" value="1"/>
</dbReference>
<gene>
    <name evidence="12" type="ORF">CTI12_AA625710</name>
</gene>
<keyword evidence="2 7" id="KW-0863">Zinc-finger</keyword>
<evidence type="ECO:0000256" key="6">
    <source>
        <dbReference type="PROSITE-ProRule" id="PRU00176"/>
    </source>
</evidence>
<dbReference type="CDD" id="cd12458">
    <property type="entry name" value="RRM_AtC3H46_like"/>
    <property type="match status" value="1"/>
</dbReference>
<feature type="region of interest" description="Disordered" evidence="8">
    <location>
        <begin position="590"/>
        <end position="616"/>
    </location>
</feature>
<dbReference type="InterPro" id="IPR000504">
    <property type="entry name" value="RRM_dom"/>
</dbReference>
<dbReference type="Gene3D" id="3.30.70.330">
    <property type="match status" value="1"/>
</dbReference>
<dbReference type="AlphaFoldDB" id="A0A2U1KAF2"/>
<evidence type="ECO:0000256" key="5">
    <source>
        <dbReference type="ARBA" id="ARBA00023125"/>
    </source>
</evidence>
<feature type="domain" description="HTH OST-type" evidence="11">
    <location>
        <begin position="305"/>
        <end position="387"/>
    </location>
</feature>
<dbReference type="Pfam" id="PF12872">
    <property type="entry name" value="OST-HTH"/>
    <property type="match status" value="2"/>
</dbReference>
<dbReference type="InterPro" id="IPR035979">
    <property type="entry name" value="RBD_domain_sf"/>
</dbReference>
<dbReference type="PANTHER" id="PTHR24009:SF0">
    <property type="entry name" value="ZINC FINGER CCCH DOMAIN-CONTAINING PROTEIN 18"/>
    <property type="match status" value="1"/>
</dbReference>
<dbReference type="Gene3D" id="4.10.1000.10">
    <property type="entry name" value="Zinc finger, CCCH-type"/>
    <property type="match status" value="1"/>
</dbReference>
<dbReference type="EMBL" id="PKPP01025867">
    <property type="protein sequence ID" value="PWA31603.1"/>
    <property type="molecule type" value="Genomic_DNA"/>
</dbReference>
<organism evidence="12 13">
    <name type="scientific">Artemisia annua</name>
    <name type="common">Sweet wormwood</name>
    <dbReference type="NCBI Taxonomy" id="35608"/>
    <lineage>
        <taxon>Eukaryota</taxon>
        <taxon>Viridiplantae</taxon>
        <taxon>Streptophyta</taxon>
        <taxon>Embryophyta</taxon>
        <taxon>Tracheophyta</taxon>
        <taxon>Spermatophyta</taxon>
        <taxon>Magnoliopsida</taxon>
        <taxon>eudicotyledons</taxon>
        <taxon>Gunneridae</taxon>
        <taxon>Pentapetalae</taxon>
        <taxon>asterids</taxon>
        <taxon>campanulids</taxon>
        <taxon>Asterales</taxon>
        <taxon>Asteraceae</taxon>
        <taxon>Asteroideae</taxon>
        <taxon>Anthemideae</taxon>
        <taxon>Artemisiinae</taxon>
        <taxon>Artemisia</taxon>
    </lineage>
</organism>
<evidence type="ECO:0000313" key="12">
    <source>
        <dbReference type="EMBL" id="PWA31603.1"/>
    </source>
</evidence>
<dbReference type="OrthoDB" id="1914176at2759"/>